<keyword evidence="2" id="KW-1185">Reference proteome</keyword>
<name>A0A0D2LR17_HYPSF</name>
<protein>
    <submittedName>
        <fullName evidence="1">Uncharacterized protein</fullName>
    </submittedName>
</protein>
<accession>A0A0D2LR17</accession>
<evidence type="ECO:0000313" key="2">
    <source>
        <dbReference type="Proteomes" id="UP000054270"/>
    </source>
</evidence>
<gene>
    <name evidence="1" type="ORF">HYPSUDRAFT_209701</name>
</gene>
<dbReference type="EMBL" id="KN817764">
    <property type="protein sequence ID" value="KJA13243.1"/>
    <property type="molecule type" value="Genomic_DNA"/>
</dbReference>
<reference evidence="2" key="1">
    <citation type="submission" date="2014-04" db="EMBL/GenBank/DDBJ databases">
        <title>Evolutionary Origins and Diversification of the Mycorrhizal Mutualists.</title>
        <authorList>
            <consortium name="DOE Joint Genome Institute"/>
            <consortium name="Mycorrhizal Genomics Consortium"/>
            <person name="Kohler A."/>
            <person name="Kuo A."/>
            <person name="Nagy L.G."/>
            <person name="Floudas D."/>
            <person name="Copeland A."/>
            <person name="Barry K.W."/>
            <person name="Cichocki N."/>
            <person name="Veneault-Fourrey C."/>
            <person name="LaButti K."/>
            <person name="Lindquist E.A."/>
            <person name="Lipzen A."/>
            <person name="Lundell T."/>
            <person name="Morin E."/>
            <person name="Murat C."/>
            <person name="Riley R."/>
            <person name="Ohm R."/>
            <person name="Sun H."/>
            <person name="Tunlid A."/>
            <person name="Henrissat B."/>
            <person name="Grigoriev I.V."/>
            <person name="Hibbett D.S."/>
            <person name="Martin F."/>
        </authorList>
    </citation>
    <scope>NUCLEOTIDE SEQUENCE [LARGE SCALE GENOMIC DNA]</scope>
    <source>
        <strain evidence="2">FD-334 SS-4</strain>
    </source>
</reference>
<proteinExistence type="predicted"/>
<dbReference type="AlphaFoldDB" id="A0A0D2LR17"/>
<sequence>MASRPTYSIYLHHTLLSSNEERCDKAISNVQLAMRMASEDVNACEISRAWRVVIYQDVHISYGDPNPHYTFFGFSCVNGDRSPEELHRERWFVHAYVDENQNVVGVHYGKSTKRRRRNLGTLEMREVSGPFDI</sequence>
<dbReference type="Proteomes" id="UP000054270">
    <property type="component" value="Unassembled WGS sequence"/>
</dbReference>
<organism evidence="1 2">
    <name type="scientific">Hypholoma sublateritium (strain FD-334 SS-4)</name>
    <dbReference type="NCBI Taxonomy" id="945553"/>
    <lineage>
        <taxon>Eukaryota</taxon>
        <taxon>Fungi</taxon>
        <taxon>Dikarya</taxon>
        <taxon>Basidiomycota</taxon>
        <taxon>Agaricomycotina</taxon>
        <taxon>Agaricomycetes</taxon>
        <taxon>Agaricomycetidae</taxon>
        <taxon>Agaricales</taxon>
        <taxon>Agaricineae</taxon>
        <taxon>Strophariaceae</taxon>
        <taxon>Hypholoma</taxon>
    </lineage>
</organism>
<evidence type="ECO:0000313" key="1">
    <source>
        <dbReference type="EMBL" id="KJA13243.1"/>
    </source>
</evidence>